<organism evidence="2 4">
    <name type="scientific">Oikopleura dioica</name>
    <name type="common">Tunicate</name>
    <dbReference type="NCBI Taxonomy" id="34765"/>
    <lineage>
        <taxon>Eukaryota</taxon>
        <taxon>Metazoa</taxon>
        <taxon>Chordata</taxon>
        <taxon>Tunicata</taxon>
        <taxon>Appendicularia</taxon>
        <taxon>Copelata</taxon>
        <taxon>Oikopleuridae</taxon>
        <taxon>Oikopleura</taxon>
    </lineage>
</organism>
<accession>E4XHD9</accession>
<evidence type="ECO:0000256" key="1">
    <source>
        <dbReference type="SAM" id="MobiDB-lite"/>
    </source>
</evidence>
<evidence type="ECO:0000313" key="4">
    <source>
        <dbReference type="Proteomes" id="UP000001307"/>
    </source>
</evidence>
<name>E4XHD9_OIKDI</name>
<evidence type="ECO:0000313" key="2">
    <source>
        <dbReference type="EMBL" id="CBY10087.1"/>
    </source>
</evidence>
<feature type="region of interest" description="Disordered" evidence="1">
    <location>
        <begin position="1"/>
        <end position="20"/>
    </location>
</feature>
<dbReference type="Proteomes" id="UP000001307">
    <property type="component" value="Unassembled WGS sequence"/>
</dbReference>
<evidence type="ECO:0000313" key="3">
    <source>
        <dbReference type="EMBL" id="CBY10088.1"/>
    </source>
</evidence>
<sequence length="211" mass="24279">MATPSETREKPSMQAPQNEIFSGIPEENLTKEQKEAKQNLTDAFLAIKQAFVKVNDGMMYIQEQNVNVAKKLMEVQSIDVRYFHLDIPVQCEIENGVLVNVKELKASKSEWHKGCKFTFIVTTEGTNHFLNIKVHTPAYLDHYKLKFKVYSHYDKAAPVCYSENAKEGDIYKVKICDVTDIYSDPRFHDGNVPKTLPVDIEIDFKAMHFKK</sequence>
<protein>
    <submittedName>
        <fullName evidence="2">Uncharacterized protein</fullName>
    </submittedName>
</protein>
<dbReference type="EMBL" id="FN653051">
    <property type="protein sequence ID" value="CBY10088.1"/>
    <property type="molecule type" value="Genomic_DNA"/>
</dbReference>
<dbReference type="EMBL" id="FN653051">
    <property type="protein sequence ID" value="CBY10087.1"/>
    <property type="molecule type" value="Genomic_DNA"/>
</dbReference>
<keyword evidence="4" id="KW-1185">Reference proteome</keyword>
<dbReference type="AlphaFoldDB" id="E4XHD9"/>
<feature type="compositionally biased region" description="Basic and acidic residues" evidence="1">
    <location>
        <begin position="1"/>
        <end position="11"/>
    </location>
</feature>
<reference evidence="2 4" key="1">
    <citation type="journal article" date="2010" name="Science">
        <title>Plasticity of animal genome architecture unmasked by rapid evolution of a pelagic tunicate.</title>
        <authorList>
            <person name="Denoeud F."/>
            <person name="Henriet S."/>
            <person name="Mungpakdee S."/>
            <person name="Aury J.M."/>
            <person name="Da Silva C."/>
            <person name="Brinkmann H."/>
            <person name="Mikhaleva J."/>
            <person name="Olsen L.C."/>
            <person name="Jubin C."/>
            <person name="Canestro C."/>
            <person name="Bouquet J.M."/>
            <person name="Danks G."/>
            <person name="Poulain J."/>
            <person name="Campsteijn C."/>
            <person name="Adamski M."/>
            <person name="Cross I."/>
            <person name="Yadetie F."/>
            <person name="Muffato M."/>
            <person name="Louis A."/>
            <person name="Butcher S."/>
            <person name="Tsagkogeorga G."/>
            <person name="Konrad A."/>
            <person name="Singh S."/>
            <person name="Jensen M.F."/>
            <person name="Cong E.H."/>
            <person name="Eikeseth-Otteraa H."/>
            <person name="Noel B."/>
            <person name="Anthouard V."/>
            <person name="Porcel B.M."/>
            <person name="Kachouri-Lafond R."/>
            <person name="Nishino A."/>
            <person name="Ugolini M."/>
            <person name="Chourrout P."/>
            <person name="Nishida H."/>
            <person name="Aasland R."/>
            <person name="Huzurbazar S."/>
            <person name="Westhof E."/>
            <person name="Delsuc F."/>
            <person name="Lehrach H."/>
            <person name="Reinhardt R."/>
            <person name="Weissenbach J."/>
            <person name="Roy S.W."/>
            <person name="Artiguenave F."/>
            <person name="Postlethwait J.H."/>
            <person name="Manak J.R."/>
            <person name="Thompson E.M."/>
            <person name="Jaillon O."/>
            <person name="Du Pasquier L."/>
            <person name="Boudinot P."/>
            <person name="Liberles D.A."/>
            <person name="Volff J.N."/>
            <person name="Philippe H."/>
            <person name="Lenhard B."/>
            <person name="Roest Crollius H."/>
            <person name="Wincker P."/>
            <person name="Chourrout D."/>
        </authorList>
    </citation>
    <scope>NUCLEOTIDE SEQUENCE [LARGE SCALE GENOMIC DNA]</scope>
</reference>
<proteinExistence type="predicted"/>
<gene>
    <name evidence="2" type="ORF">GSOID_T00010912001</name>
    <name evidence="3" type="ORF">GSOID_T00010914001</name>
</gene>